<dbReference type="OrthoDB" id="444631at2759"/>
<sequence length="426" mass="46555">MDPSKLPPAQYIPGRQAAIDHAGRIDKKPFVISIGIFFGTAILSVCLRIGIRIFGGRRIRWDDILVILAAVFLTVAFGLLLKLLDTLYLIEAMNKKTAIPFREDIPNILELGKWAAVFATMNWSAVYVVKFAFMYFFHTLVVGLSKRIGRFFWTTLGILIVCWIYTVCNAFIICPHFGADAAKCSTNPKQHDRSLAGNILVACVDIICDALIVAIPIVVLNKSMMPFSQKVSLAAMLGLSVAMILCAFVRLIGSVTDTRKDGSGTAPVWATYWAIMEGCIAVIMTSVIVIRGVFISTLISDDRRKQESIMQRFGRRLLSTLRLSGSSGRSGRSGRKDHGPGPSAPRIGTQGLTRGTLHGVRTFISGGKRKSATQDDMLKSGDTAFILEDMDYHNIRRNEATRPTGTPESSHPAPAPPVATLPGKAL</sequence>
<keyword evidence="3 7" id="KW-1133">Transmembrane helix</keyword>
<dbReference type="InterPro" id="IPR049326">
    <property type="entry name" value="Rhodopsin_dom_fungi"/>
</dbReference>
<evidence type="ECO:0000256" key="6">
    <source>
        <dbReference type="SAM" id="MobiDB-lite"/>
    </source>
</evidence>
<feature type="transmembrane region" description="Helical" evidence="7">
    <location>
        <begin position="124"/>
        <end position="144"/>
    </location>
</feature>
<evidence type="ECO:0000256" key="2">
    <source>
        <dbReference type="ARBA" id="ARBA00022692"/>
    </source>
</evidence>
<feature type="transmembrane region" description="Helical" evidence="7">
    <location>
        <begin position="151"/>
        <end position="179"/>
    </location>
</feature>
<dbReference type="EMBL" id="ML977694">
    <property type="protein sequence ID" value="KAF1993621.1"/>
    <property type="molecule type" value="Genomic_DNA"/>
</dbReference>
<dbReference type="AlphaFoldDB" id="A0A6A5W0E9"/>
<keyword evidence="4 7" id="KW-0472">Membrane</keyword>
<feature type="domain" description="Rhodopsin" evidence="8">
    <location>
        <begin position="47"/>
        <end position="294"/>
    </location>
</feature>
<dbReference type="PANTHER" id="PTHR33048:SF92">
    <property type="entry name" value="INTEGRAL MEMBRANE PROTEIN"/>
    <property type="match status" value="1"/>
</dbReference>
<dbReference type="InterPro" id="IPR052337">
    <property type="entry name" value="SAT4-like"/>
</dbReference>
<feature type="transmembrane region" description="Helical" evidence="7">
    <location>
        <begin position="30"/>
        <end position="51"/>
    </location>
</feature>
<evidence type="ECO:0000259" key="8">
    <source>
        <dbReference type="Pfam" id="PF20684"/>
    </source>
</evidence>
<gene>
    <name evidence="9" type="ORF">P154DRAFT_557648</name>
</gene>
<evidence type="ECO:0000256" key="1">
    <source>
        <dbReference type="ARBA" id="ARBA00004141"/>
    </source>
</evidence>
<keyword evidence="2 7" id="KW-0812">Transmembrane</keyword>
<name>A0A6A5W0E9_9PLEO</name>
<evidence type="ECO:0000313" key="9">
    <source>
        <dbReference type="EMBL" id="KAF1993621.1"/>
    </source>
</evidence>
<comment type="subcellular location">
    <subcellularLocation>
        <location evidence="1">Membrane</location>
        <topology evidence="1">Multi-pass membrane protein</topology>
    </subcellularLocation>
</comment>
<dbReference type="Pfam" id="PF20684">
    <property type="entry name" value="Fung_rhodopsin"/>
    <property type="match status" value="1"/>
</dbReference>
<evidence type="ECO:0000313" key="10">
    <source>
        <dbReference type="Proteomes" id="UP000799779"/>
    </source>
</evidence>
<accession>A0A6A5W0E9</accession>
<feature type="region of interest" description="Disordered" evidence="6">
    <location>
        <begin position="323"/>
        <end position="352"/>
    </location>
</feature>
<organism evidence="9 10">
    <name type="scientific">Amniculicola lignicola CBS 123094</name>
    <dbReference type="NCBI Taxonomy" id="1392246"/>
    <lineage>
        <taxon>Eukaryota</taxon>
        <taxon>Fungi</taxon>
        <taxon>Dikarya</taxon>
        <taxon>Ascomycota</taxon>
        <taxon>Pezizomycotina</taxon>
        <taxon>Dothideomycetes</taxon>
        <taxon>Pleosporomycetidae</taxon>
        <taxon>Pleosporales</taxon>
        <taxon>Amniculicolaceae</taxon>
        <taxon>Amniculicola</taxon>
    </lineage>
</organism>
<proteinExistence type="inferred from homology"/>
<feature type="transmembrane region" description="Helical" evidence="7">
    <location>
        <begin position="272"/>
        <end position="294"/>
    </location>
</feature>
<feature type="region of interest" description="Disordered" evidence="6">
    <location>
        <begin position="396"/>
        <end position="426"/>
    </location>
</feature>
<dbReference type="GO" id="GO:0016020">
    <property type="term" value="C:membrane"/>
    <property type="evidence" value="ECO:0007669"/>
    <property type="project" value="UniProtKB-SubCell"/>
</dbReference>
<evidence type="ECO:0000256" key="5">
    <source>
        <dbReference type="ARBA" id="ARBA00038359"/>
    </source>
</evidence>
<feature type="transmembrane region" description="Helical" evidence="7">
    <location>
        <begin position="63"/>
        <end position="84"/>
    </location>
</feature>
<evidence type="ECO:0000256" key="4">
    <source>
        <dbReference type="ARBA" id="ARBA00023136"/>
    </source>
</evidence>
<dbReference type="Proteomes" id="UP000799779">
    <property type="component" value="Unassembled WGS sequence"/>
</dbReference>
<protein>
    <recommendedName>
        <fullName evidence="8">Rhodopsin domain-containing protein</fullName>
    </recommendedName>
</protein>
<feature type="transmembrane region" description="Helical" evidence="7">
    <location>
        <begin position="231"/>
        <end position="252"/>
    </location>
</feature>
<dbReference type="PANTHER" id="PTHR33048">
    <property type="entry name" value="PTH11-LIKE INTEGRAL MEMBRANE PROTEIN (AFU_ORTHOLOGUE AFUA_5G11245)"/>
    <property type="match status" value="1"/>
</dbReference>
<evidence type="ECO:0000256" key="3">
    <source>
        <dbReference type="ARBA" id="ARBA00022989"/>
    </source>
</evidence>
<keyword evidence="10" id="KW-1185">Reference proteome</keyword>
<comment type="similarity">
    <text evidence="5">Belongs to the SAT4 family.</text>
</comment>
<reference evidence="9" key="1">
    <citation type="journal article" date="2020" name="Stud. Mycol.">
        <title>101 Dothideomycetes genomes: a test case for predicting lifestyles and emergence of pathogens.</title>
        <authorList>
            <person name="Haridas S."/>
            <person name="Albert R."/>
            <person name="Binder M."/>
            <person name="Bloem J."/>
            <person name="Labutti K."/>
            <person name="Salamov A."/>
            <person name="Andreopoulos B."/>
            <person name="Baker S."/>
            <person name="Barry K."/>
            <person name="Bills G."/>
            <person name="Bluhm B."/>
            <person name="Cannon C."/>
            <person name="Castanera R."/>
            <person name="Culley D."/>
            <person name="Daum C."/>
            <person name="Ezra D."/>
            <person name="Gonzalez J."/>
            <person name="Henrissat B."/>
            <person name="Kuo A."/>
            <person name="Liang C."/>
            <person name="Lipzen A."/>
            <person name="Lutzoni F."/>
            <person name="Magnuson J."/>
            <person name="Mondo S."/>
            <person name="Nolan M."/>
            <person name="Ohm R."/>
            <person name="Pangilinan J."/>
            <person name="Park H.-J."/>
            <person name="Ramirez L."/>
            <person name="Alfaro M."/>
            <person name="Sun H."/>
            <person name="Tritt A."/>
            <person name="Yoshinaga Y."/>
            <person name="Zwiers L.-H."/>
            <person name="Turgeon B."/>
            <person name="Goodwin S."/>
            <person name="Spatafora J."/>
            <person name="Crous P."/>
            <person name="Grigoriev I."/>
        </authorList>
    </citation>
    <scope>NUCLEOTIDE SEQUENCE</scope>
    <source>
        <strain evidence="9">CBS 123094</strain>
    </source>
</reference>
<feature type="transmembrane region" description="Helical" evidence="7">
    <location>
        <begin position="199"/>
        <end position="219"/>
    </location>
</feature>
<evidence type="ECO:0000256" key="7">
    <source>
        <dbReference type="SAM" id="Phobius"/>
    </source>
</evidence>